<dbReference type="OrthoDB" id="6737600at2759"/>
<dbReference type="GeneID" id="112904736"/>
<reference evidence="2" key="1">
    <citation type="submission" date="2025-08" db="UniProtKB">
        <authorList>
            <consortium name="RefSeq"/>
        </authorList>
    </citation>
    <scope>IDENTIFICATION</scope>
    <source>
        <tissue evidence="2">Entire body</tissue>
    </source>
</reference>
<dbReference type="KEGG" id="apln:112904736"/>
<dbReference type="PANTHER" id="PTHR46060">
    <property type="entry name" value="MARINER MOS1 TRANSPOSASE-LIKE PROTEIN"/>
    <property type="match status" value="1"/>
</dbReference>
<name>A0A7F5R5Z0_AGRPL</name>
<dbReference type="RefSeq" id="XP_025831363.1">
    <property type="nucleotide sequence ID" value="XM_025975578.1"/>
</dbReference>
<proteinExistence type="predicted"/>
<sequence length="91" mass="10353">MLTVAYGEATLSRSNVFLWYKMFSDGLEDVDDEERAGLPRTSTTDENIDEVKKIVLVNRRITVREVAEDLNISINSCHSIFTNDLGMRRVA</sequence>
<evidence type="ECO:0000313" key="2">
    <source>
        <dbReference type="RefSeq" id="XP_025831363.1"/>
    </source>
</evidence>
<protein>
    <submittedName>
        <fullName evidence="2">Protein GVQW3-like</fullName>
    </submittedName>
</protein>
<dbReference type="Proteomes" id="UP000192223">
    <property type="component" value="Unplaced"/>
</dbReference>
<dbReference type="InParanoid" id="A0A7F5R5Z0"/>
<dbReference type="InterPro" id="IPR052709">
    <property type="entry name" value="Transposase-MT_Hybrid"/>
</dbReference>
<evidence type="ECO:0000313" key="1">
    <source>
        <dbReference type="Proteomes" id="UP000192223"/>
    </source>
</evidence>
<keyword evidence="1" id="KW-1185">Reference proteome</keyword>
<dbReference type="AlphaFoldDB" id="A0A7F5R5Z0"/>
<gene>
    <name evidence="2" type="primary">LOC112904736</name>
</gene>
<feature type="non-terminal residue" evidence="2">
    <location>
        <position position="91"/>
    </location>
</feature>
<organism evidence="1 2">
    <name type="scientific">Agrilus planipennis</name>
    <name type="common">Emerald ash borer</name>
    <name type="synonym">Agrilus marcopoli</name>
    <dbReference type="NCBI Taxonomy" id="224129"/>
    <lineage>
        <taxon>Eukaryota</taxon>
        <taxon>Metazoa</taxon>
        <taxon>Ecdysozoa</taxon>
        <taxon>Arthropoda</taxon>
        <taxon>Hexapoda</taxon>
        <taxon>Insecta</taxon>
        <taxon>Pterygota</taxon>
        <taxon>Neoptera</taxon>
        <taxon>Endopterygota</taxon>
        <taxon>Coleoptera</taxon>
        <taxon>Polyphaga</taxon>
        <taxon>Elateriformia</taxon>
        <taxon>Buprestoidea</taxon>
        <taxon>Buprestidae</taxon>
        <taxon>Agrilinae</taxon>
        <taxon>Agrilus</taxon>
    </lineage>
</organism>
<dbReference type="PANTHER" id="PTHR46060:SF1">
    <property type="entry name" value="MARINER MOS1 TRANSPOSASE-LIKE PROTEIN"/>
    <property type="match status" value="1"/>
</dbReference>
<accession>A0A7F5R5Z0</accession>